<evidence type="ECO:0000313" key="4">
    <source>
        <dbReference type="Proteomes" id="UP000816034"/>
    </source>
</evidence>
<feature type="compositionally biased region" description="Polar residues" evidence="1">
    <location>
        <begin position="1"/>
        <end position="10"/>
    </location>
</feature>
<gene>
    <name evidence="3" type="ORF">C9374_006784</name>
</gene>
<dbReference type="Proteomes" id="UP000816034">
    <property type="component" value="Unassembled WGS sequence"/>
</dbReference>
<keyword evidence="2" id="KW-1133">Transmembrane helix</keyword>
<feature type="compositionally biased region" description="Polar residues" evidence="1">
    <location>
        <begin position="201"/>
        <end position="211"/>
    </location>
</feature>
<evidence type="ECO:0000313" key="3">
    <source>
        <dbReference type="EMBL" id="KAG2393253.1"/>
    </source>
</evidence>
<feature type="region of interest" description="Disordered" evidence="1">
    <location>
        <begin position="1"/>
        <end position="39"/>
    </location>
</feature>
<sequence>MSSAIKEQNFNNNNSRNRSSSSSSLLLNSAAKQSPQQAIGTATTTHGSLLFSSTSTAPSFTIMMNSEEEHNSSSSSRDDEKPTSGTLPTTSTTALGSNKFRVATLATTSGHQAIASPRGSLKVFSSWVNHQMRSTQWINDLARNFNMLVSANPSYNHEHEDDDDENSLLQENNQQQHNTNMKGFSNSFVHMLRPQNQQIYYSPDNHQNVDSNDLEDHNGLSSAQENEETSFVQSEGEDDEEMESTMIHNKSAKIERKSLLEKHHEYELPSGIILDHDESVMHIEKPAPSFRKNVLILFVFGALVTSLICYLPLNFLSDWIENNEDMTITLSLLLNGLYLAIVAFYLFILFYVLIYKLVYCKLLLTYVVTDKRLFICRGYYPLETLFQKLSSRMSWSILEREDPIMFWSMKDEIEHLYFTLDINDYTASNMSKADKDCVGSIYFGYSVDRVFLPFSVVTEITHAGFVSIPNVYFMLDKIILQCNKLGNYSVQRARLLNASDSELNPRVLEKKYALCGLPLMLCFKQSHCDRKLGKITNEELNVVNYV</sequence>
<evidence type="ECO:0008006" key="5">
    <source>
        <dbReference type="Google" id="ProtNLM"/>
    </source>
</evidence>
<feature type="transmembrane region" description="Helical" evidence="2">
    <location>
        <begin position="333"/>
        <end position="354"/>
    </location>
</feature>
<feature type="compositionally biased region" description="Low complexity" evidence="1">
    <location>
        <begin position="83"/>
        <end position="95"/>
    </location>
</feature>
<feature type="region of interest" description="Disordered" evidence="1">
    <location>
        <begin position="66"/>
        <end position="95"/>
    </location>
</feature>
<evidence type="ECO:0000256" key="2">
    <source>
        <dbReference type="SAM" id="Phobius"/>
    </source>
</evidence>
<protein>
    <recommendedName>
        <fullName evidence="5">Transmembrane protein</fullName>
    </recommendedName>
</protein>
<proteinExistence type="predicted"/>
<evidence type="ECO:0000256" key="1">
    <source>
        <dbReference type="SAM" id="MobiDB-lite"/>
    </source>
</evidence>
<feature type="region of interest" description="Disordered" evidence="1">
    <location>
        <begin position="201"/>
        <end position="245"/>
    </location>
</feature>
<keyword evidence="4" id="KW-1185">Reference proteome</keyword>
<comment type="caution">
    <text evidence="3">The sequence shown here is derived from an EMBL/GenBank/DDBJ whole genome shotgun (WGS) entry which is preliminary data.</text>
</comment>
<dbReference type="RefSeq" id="XP_044555147.1">
    <property type="nucleotide sequence ID" value="XM_044696682.1"/>
</dbReference>
<feature type="compositionally biased region" description="Polar residues" evidence="1">
    <location>
        <begin position="30"/>
        <end position="39"/>
    </location>
</feature>
<feature type="compositionally biased region" description="Polar residues" evidence="1">
    <location>
        <begin position="219"/>
        <end position="233"/>
    </location>
</feature>
<keyword evidence="2" id="KW-0812">Transmembrane</keyword>
<feature type="compositionally biased region" description="Basic and acidic residues" evidence="1">
    <location>
        <begin position="67"/>
        <end position="82"/>
    </location>
</feature>
<feature type="compositionally biased region" description="Low complexity" evidence="1">
    <location>
        <begin position="11"/>
        <end position="29"/>
    </location>
</feature>
<feature type="transmembrane region" description="Helical" evidence="2">
    <location>
        <begin position="294"/>
        <end position="313"/>
    </location>
</feature>
<reference evidence="3 4" key="1">
    <citation type="journal article" date="2018" name="BMC Genomics">
        <title>The genome of Naegleria lovaniensis, the basis for a comparative approach to unravel pathogenicity factors of the human pathogenic amoeba N. fowleri.</title>
        <authorList>
            <person name="Liechti N."/>
            <person name="Schurch N."/>
            <person name="Bruggmann R."/>
            <person name="Wittwer M."/>
        </authorList>
    </citation>
    <scope>NUCLEOTIDE SEQUENCE [LARGE SCALE GENOMIC DNA]</scope>
    <source>
        <strain evidence="3 4">ATCC 30569</strain>
    </source>
</reference>
<accession>A0AA88H2A3</accession>
<dbReference type="AlphaFoldDB" id="A0AA88H2A3"/>
<name>A0AA88H2A3_NAELO</name>
<dbReference type="GeneID" id="68099238"/>
<keyword evidence="2" id="KW-0472">Membrane</keyword>
<organism evidence="3 4">
    <name type="scientific">Naegleria lovaniensis</name>
    <name type="common">Amoeba</name>
    <dbReference type="NCBI Taxonomy" id="51637"/>
    <lineage>
        <taxon>Eukaryota</taxon>
        <taxon>Discoba</taxon>
        <taxon>Heterolobosea</taxon>
        <taxon>Tetramitia</taxon>
        <taxon>Eutetramitia</taxon>
        <taxon>Vahlkampfiidae</taxon>
        <taxon>Naegleria</taxon>
    </lineage>
</organism>
<dbReference type="EMBL" id="PYSW02000002">
    <property type="protein sequence ID" value="KAG2393253.1"/>
    <property type="molecule type" value="Genomic_DNA"/>
</dbReference>